<evidence type="ECO:0000313" key="2">
    <source>
        <dbReference type="Proteomes" id="UP001283361"/>
    </source>
</evidence>
<proteinExistence type="predicted"/>
<gene>
    <name evidence="1" type="ORF">RRG08_021049</name>
</gene>
<dbReference type="EMBL" id="JAWDGP010005035">
    <property type="protein sequence ID" value="KAK3760248.1"/>
    <property type="molecule type" value="Genomic_DNA"/>
</dbReference>
<keyword evidence="2" id="KW-1185">Reference proteome</keyword>
<accession>A0AAE0YZZ8</accession>
<comment type="caution">
    <text evidence="1">The sequence shown here is derived from an EMBL/GenBank/DDBJ whole genome shotgun (WGS) entry which is preliminary data.</text>
</comment>
<name>A0AAE0YZZ8_9GAST</name>
<reference evidence="1" key="1">
    <citation type="journal article" date="2023" name="G3 (Bethesda)">
        <title>A reference genome for the long-term kleptoplast-retaining sea slug Elysia crispata morphotype clarki.</title>
        <authorList>
            <person name="Eastman K.E."/>
            <person name="Pendleton A.L."/>
            <person name="Shaikh M.A."/>
            <person name="Suttiyut T."/>
            <person name="Ogas R."/>
            <person name="Tomko P."/>
            <person name="Gavelis G."/>
            <person name="Widhalm J.R."/>
            <person name="Wisecaver J.H."/>
        </authorList>
    </citation>
    <scope>NUCLEOTIDE SEQUENCE</scope>
    <source>
        <strain evidence="1">ECLA1</strain>
    </source>
</reference>
<sequence>MERVVPWSRDVTFSDGDASTLQTRKATGLFLDSDVHIQPKPDHLIRLYGLSIFTSSEKPLPVVLACFDKGRPLW</sequence>
<dbReference type="Proteomes" id="UP001283361">
    <property type="component" value="Unassembled WGS sequence"/>
</dbReference>
<evidence type="ECO:0000313" key="1">
    <source>
        <dbReference type="EMBL" id="KAK3760248.1"/>
    </source>
</evidence>
<organism evidence="1 2">
    <name type="scientific">Elysia crispata</name>
    <name type="common">lettuce slug</name>
    <dbReference type="NCBI Taxonomy" id="231223"/>
    <lineage>
        <taxon>Eukaryota</taxon>
        <taxon>Metazoa</taxon>
        <taxon>Spiralia</taxon>
        <taxon>Lophotrochozoa</taxon>
        <taxon>Mollusca</taxon>
        <taxon>Gastropoda</taxon>
        <taxon>Heterobranchia</taxon>
        <taxon>Euthyneura</taxon>
        <taxon>Panpulmonata</taxon>
        <taxon>Sacoglossa</taxon>
        <taxon>Placobranchoidea</taxon>
        <taxon>Plakobranchidae</taxon>
        <taxon>Elysia</taxon>
    </lineage>
</organism>
<dbReference type="AlphaFoldDB" id="A0AAE0YZZ8"/>
<protein>
    <submittedName>
        <fullName evidence="1">Uncharacterized protein</fullName>
    </submittedName>
</protein>